<keyword evidence="2" id="KW-1185">Reference proteome</keyword>
<dbReference type="KEGG" id="hir:HETIRDRAFT_162536"/>
<dbReference type="HOGENOM" id="CLU_2483625_0_0_1"/>
<evidence type="ECO:0000313" key="2">
    <source>
        <dbReference type="Proteomes" id="UP000030671"/>
    </source>
</evidence>
<sequence length="87" mass="9783">MRSHGQSAGRTVIVLTRHVKRLTSCTYRSPCSHPHLLSFIIHMSSAILFHPSLMLSPDHDPTPECLKYFMSHASHLTLVAVAVLYML</sequence>
<protein>
    <submittedName>
        <fullName evidence="1">Uncharacterized protein</fullName>
    </submittedName>
</protein>
<dbReference type="EMBL" id="KI925465">
    <property type="protein sequence ID" value="ETW75770.1"/>
    <property type="molecule type" value="Genomic_DNA"/>
</dbReference>
<dbReference type="RefSeq" id="XP_009552026.1">
    <property type="nucleotide sequence ID" value="XM_009553731.1"/>
</dbReference>
<organism evidence="1 2">
    <name type="scientific">Heterobasidion irregulare (strain TC 32-1)</name>
    <dbReference type="NCBI Taxonomy" id="747525"/>
    <lineage>
        <taxon>Eukaryota</taxon>
        <taxon>Fungi</taxon>
        <taxon>Dikarya</taxon>
        <taxon>Basidiomycota</taxon>
        <taxon>Agaricomycotina</taxon>
        <taxon>Agaricomycetes</taxon>
        <taxon>Russulales</taxon>
        <taxon>Bondarzewiaceae</taxon>
        <taxon>Heterobasidion</taxon>
        <taxon>Heterobasidion annosum species complex</taxon>
    </lineage>
</organism>
<dbReference type="GeneID" id="20667779"/>
<proteinExistence type="predicted"/>
<accession>W4JRS0</accession>
<dbReference type="AlphaFoldDB" id="W4JRS0"/>
<dbReference type="InParanoid" id="W4JRS0"/>
<dbReference type="Proteomes" id="UP000030671">
    <property type="component" value="Unassembled WGS sequence"/>
</dbReference>
<evidence type="ECO:0000313" key="1">
    <source>
        <dbReference type="EMBL" id="ETW75770.1"/>
    </source>
</evidence>
<name>W4JRS0_HETIT</name>
<reference evidence="1 2" key="1">
    <citation type="journal article" date="2012" name="New Phytol.">
        <title>Insight into trade-off between wood decay and parasitism from the genome of a fungal forest pathogen.</title>
        <authorList>
            <person name="Olson A."/>
            <person name="Aerts A."/>
            <person name="Asiegbu F."/>
            <person name="Belbahri L."/>
            <person name="Bouzid O."/>
            <person name="Broberg A."/>
            <person name="Canback B."/>
            <person name="Coutinho P.M."/>
            <person name="Cullen D."/>
            <person name="Dalman K."/>
            <person name="Deflorio G."/>
            <person name="van Diepen L.T."/>
            <person name="Dunand C."/>
            <person name="Duplessis S."/>
            <person name="Durling M."/>
            <person name="Gonthier P."/>
            <person name="Grimwood J."/>
            <person name="Fossdal C.G."/>
            <person name="Hansson D."/>
            <person name="Henrissat B."/>
            <person name="Hietala A."/>
            <person name="Himmelstrand K."/>
            <person name="Hoffmeister D."/>
            <person name="Hogberg N."/>
            <person name="James T.Y."/>
            <person name="Karlsson M."/>
            <person name="Kohler A."/>
            <person name="Kues U."/>
            <person name="Lee Y.H."/>
            <person name="Lin Y.C."/>
            <person name="Lind M."/>
            <person name="Lindquist E."/>
            <person name="Lombard V."/>
            <person name="Lucas S."/>
            <person name="Lunden K."/>
            <person name="Morin E."/>
            <person name="Murat C."/>
            <person name="Park J."/>
            <person name="Raffaello T."/>
            <person name="Rouze P."/>
            <person name="Salamov A."/>
            <person name="Schmutz J."/>
            <person name="Solheim H."/>
            <person name="Stahlberg J."/>
            <person name="Velez H."/>
            <person name="de Vries R.P."/>
            <person name="Wiebenga A."/>
            <person name="Woodward S."/>
            <person name="Yakovlev I."/>
            <person name="Garbelotto M."/>
            <person name="Martin F."/>
            <person name="Grigoriev I.V."/>
            <person name="Stenlid J."/>
        </authorList>
    </citation>
    <scope>NUCLEOTIDE SEQUENCE [LARGE SCALE GENOMIC DNA]</scope>
    <source>
        <strain evidence="1 2">TC 32-1</strain>
    </source>
</reference>
<gene>
    <name evidence="1" type="ORF">HETIRDRAFT_162536</name>
</gene>